<dbReference type="PROSITE" id="PS50977">
    <property type="entry name" value="HTH_TETR_2"/>
    <property type="match status" value="1"/>
</dbReference>
<protein>
    <submittedName>
        <fullName evidence="6">TetR/AcrR family transcriptional regulator</fullName>
    </submittedName>
</protein>
<dbReference type="PANTHER" id="PTHR47506:SF1">
    <property type="entry name" value="HTH-TYPE TRANSCRIPTIONAL REGULATOR YJDC"/>
    <property type="match status" value="1"/>
</dbReference>
<dbReference type="PROSITE" id="PS01081">
    <property type="entry name" value="HTH_TETR_1"/>
    <property type="match status" value="1"/>
</dbReference>
<dbReference type="EMBL" id="BAAAPF010000044">
    <property type="protein sequence ID" value="GAA2119045.1"/>
    <property type="molecule type" value="Genomic_DNA"/>
</dbReference>
<keyword evidence="3" id="KW-0804">Transcription</keyword>
<dbReference type="Pfam" id="PF16925">
    <property type="entry name" value="TetR_C_13"/>
    <property type="match status" value="1"/>
</dbReference>
<name>A0ABN2XYD7_9ACTN</name>
<keyword evidence="1" id="KW-0805">Transcription regulation</keyword>
<dbReference type="Gene3D" id="1.10.357.10">
    <property type="entry name" value="Tetracycline Repressor, domain 2"/>
    <property type="match status" value="1"/>
</dbReference>
<evidence type="ECO:0000259" key="5">
    <source>
        <dbReference type="PROSITE" id="PS50977"/>
    </source>
</evidence>
<dbReference type="RefSeq" id="WP_344289529.1">
    <property type="nucleotide sequence ID" value="NZ_BAAAPF010000044.1"/>
</dbReference>
<dbReference type="Gene3D" id="1.10.10.60">
    <property type="entry name" value="Homeodomain-like"/>
    <property type="match status" value="1"/>
</dbReference>
<evidence type="ECO:0000256" key="4">
    <source>
        <dbReference type="PROSITE-ProRule" id="PRU00335"/>
    </source>
</evidence>
<dbReference type="SUPFAM" id="SSF46689">
    <property type="entry name" value="Homeodomain-like"/>
    <property type="match status" value="1"/>
</dbReference>
<keyword evidence="2 4" id="KW-0238">DNA-binding</keyword>
<feature type="domain" description="HTH tetR-type" evidence="5">
    <location>
        <begin position="11"/>
        <end position="71"/>
    </location>
</feature>
<evidence type="ECO:0000256" key="1">
    <source>
        <dbReference type="ARBA" id="ARBA00023015"/>
    </source>
</evidence>
<dbReference type="Proteomes" id="UP001500443">
    <property type="component" value="Unassembled WGS sequence"/>
</dbReference>
<dbReference type="PANTHER" id="PTHR47506">
    <property type="entry name" value="TRANSCRIPTIONAL REGULATORY PROTEIN"/>
    <property type="match status" value="1"/>
</dbReference>
<keyword evidence="7" id="KW-1185">Reference proteome</keyword>
<dbReference type="InterPro" id="IPR036271">
    <property type="entry name" value="Tet_transcr_reg_TetR-rel_C_sf"/>
</dbReference>
<dbReference type="InterPro" id="IPR023772">
    <property type="entry name" value="DNA-bd_HTH_TetR-type_CS"/>
</dbReference>
<evidence type="ECO:0000313" key="7">
    <source>
        <dbReference type="Proteomes" id="UP001500443"/>
    </source>
</evidence>
<comment type="caution">
    <text evidence="6">The sequence shown here is derived from an EMBL/GenBank/DDBJ whole genome shotgun (WGS) entry which is preliminary data.</text>
</comment>
<dbReference type="SUPFAM" id="SSF48498">
    <property type="entry name" value="Tetracyclin repressor-like, C-terminal domain"/>
    <property type="match status" value="1"/>
</dbReference>
<dbReference type="InterPro" id="IPR009057">
    <property type="entry name" value="Homeodomain-like_sf"/>
</dbReference>
<gene>
    <name evidence="6" type="ORF">GCM10009802_20960</name>
</gene>
<organism evidence="6 7">
    <name type="scientific">Streptomyces synnematoformans</name>
    <dbReference type="NCBI Taxonomy" id="415721"/>
    <lineage>
        <taxon>Bacteria</taxon>
        <taxon>Bacillati</taxon>
        <taxon>Actinomycetota</taxon>
        <taxon>Actinomycetes</taxon>
        <taxon>Kitasatosporales</taxon>
        <taxon>Streptomycetaceae</taxon>
        <taxon>Streptomyces</taxon>
    </lineage>
</organism>
<evidence type="ECO:0000256" key="3">
    <source>
        <dbReference type="ARBA" id="ARBA00023163"/>
    </source>
</evidence>
<feature type="DNA-binding region" description="H-T-H motif" evidence="4">
    <location>
        <begin position="34"/>
        <end position="53"/>
    </location>
</feature>
<proteinExistence type="predicted"/>
<evidence type="ECO:0000256" key="2">
    <source>
        <dbReference type="ARBA" id="ARBA00023125"/>
    </source>
</evidence>
<evidence type="ECO:0000313" key="6">
    <source>
        <dbReference type="EMBL" id="GAA2119045.1"/>
    </source>
</evidence>
<dbReference type="InterPro" id="IPR011075">
    <property type="entry name" value="TetR_C"/>
</dbReference>
<reference evidence="6 7" key="1">
    <citation type="journal article" date="2019" name="Int. J. Syst. Evol. Microbiol.">
        <title>The Global Catalogue of Microorganisms (GCM) 10K type strain sequencing project: providing services to taxonomists for standard genome sequencing and annotation.</title>
        <authorList>
            <consortium name="The Broad Institute Genomics Platform"/>
            <consortium name="The Broad Institute Genome Sequencing Center for Infectious Disease"/>
            <person name="Wu L."/>
            <person name="Ma J."/>
        </authorList>
    </citation>
    <scope>NUCLEOTIDE SEQUENCE [LARGE SCALE GENOMIC DNA]</scope>
    <source>
        <strain evidence="6 7">JCM 15481</strain>
    </source>
</reference>
<dbReference type="Pfam" id="PF00440">
    <property type="entry name" value="TetR_N"/>
    <property type="match status" value="1"/>
</dbReference>
<dbReference type="InterPro" id="IPR001647">
    <property type="entry name" value="HTH_TetR"/>
</dbReference>
<accession>A0ABN2XYD7</accession>
<sequence length="210" mass="22027">MATKQRGRPRSFDRDEALEKALHAFWQYGYEATSVADLTRALGIGAPSLYAAFGDKEALFDAAVEAYARTDNGTFIDRALAEEPTAVAAFTRILREAAVGYTAPDHPRGCMILSVGVSATTPEVVDKMRELRSLNLANLTARVRADVAAGVLPAQTDPEKLAGYTGAVLQGMSTQARDGADRDLLERVAEIAAAGLAVAAQGGEVGASGA</sequence>